<proteinExistence type="predicted"/>
<dbReference type="Proteomes" id="UP000636110">
    <property type="component" value="Unassembled WGS sequence"/>
</dbReference>
<organism evidence="2 3">
    <name type="scientific">Pedobacter gandavensis</name>
    <dbReference type="NCBI Taxonomy" id="2679963"/>
    <lineage>
        <taxon>Bacteria</taxon>
        <taxon>Pseudomonadati</taxon>
        <taxon>Bacteroidota</taxon>
        <taxon>Sphingobacteriia</taxon>
        <taxon>Sphingobacteriales</taxon>
        <taxon>Sphingobacteriaceae</taxon>
        <taxon>Pedobacter</taxon>
    </lineage>
</organism>
<reference evidence="2 3" key="1">
    <citation type="submission" date="2019-11" db="EMBL/GenBank/DDBJ databases">
        <title>Description of Pedobacter sp. LMG 31462T.</title>
        <authorList>
            <person name="Carlier A."/>
            <person name="Qi S."/>
            <person name="Vandamme P."/>
        </authorList>
    </citation>
    <scope>NUCLEOTIDE SEQUENCE [LARGE SCALE GENOMIC DNA]</scope>
    <source>
        <strain evidence="2 3">LMG 31462</strain>
    </source>
</reference>
<evidence type="ECO:0008006" key="4">
    <source>
        <dbReference type="Google" id="ProtNLM"/>
    </source>
</evidence>
<feature type="chain" id="PRO_5046264305" description="Lipoprotein" evidence="1">
    <location>
        <begin position="22"/>
        <end position="162"/>
    </location>
</feature>
<accession>A0ABR6F2Z7</accession>
<protein>
    <recommendedName>
        <fullName evidence="4">Lipoprotein</fullName>
    </recommendedName>
</protein>
<keyword evidence="1" id="KW-0732">Signal</keyword>
<dbReference type="PROSITE" id="PS51257">
    <property type="entry name" value="PROKAR_LIPOPROTEIN"/>
    <property type="match status" value="1"/>
</dbReference>
<gene>
    <name evidence="2" type="ORF">GM920_21010</name>
</gene>
<keyword evidence="3" id="KW-1185">Reference proteome</keyword>
<evidence type="ECO:0000256" key="1">
    <source>
        <dbReference type="SAM" id="SignalP"/>
    </source>
</evidence>
<dbReference type="EMBL" id="WNXC01000009">
    <property type="protein sequence ID" value="MBB2151394.1"/>
    <property type="molecule type" value="Genomic_DNA"/>
</dbReference>
<dbReference type="RefSeq" id="WP_182961190.1">
    <property type="nucleotide sequence ID" value="NZ_WNXC01000009.1"/>
</dbReference>
<comment type="caution">
    <text evidence="2">The sequence shown here is derived from an EMBL/GenBank/DDBJ whole genome shotgun (WGS) entry which is preliminary data.</text>
</comment>
<evidence type="ECO:0000313" key="3">
    <source>
        <dbReference type="Proteomes" id="UP000636110"/>
    </source>
</evidence>
<sequence length="162" mass="18215">MRKIKLLVLLAIGLSVSSSCTKKLLSNPYSNSAVINHEAQGLVTLRGVSDEFPNNSKDEGHAVALKNAQQKALEQLFYMGFPGTDFKNPMIRKGKSVETENKAFFDKFWKGDYKQFITSSNSTFYTCADNKKCVSAVVEFKLNYNALRTELERNKVLNKIGF</sequence>
<evidence type="ECO:0000313" key="2">
    <source>
        <dbReference type="EMBL" id="MBB2151394.1"/>
    </source>
</evidence>
<feature type="signal peptide" evidence="1">
    <location>
        <begin position="1"/>
        <end position="21"/>
    </location>
</feature>
<name>A0ABR6F2Z7_9SPHI</name>